<evidence type="ECO:0000259" key="1">
    <source>
        <dbReference type="Pfam" id="PF22998"/>
    </source>
</evidence>
<dbReference type="OrthoDB" id="2020070at2759"/>
<comment type="caution">
    <text evidence="2">The sequence shown here is derived from an EMBL/GenBank/DDBJ whole genome shotgun (WGS) entry which is preliminary data.</text>
</comment>
<dbReference type="AlphaFoldDB" id="A0A8H5M7L9"/>
<dbReference type="InterPro" id="IPR029044">
    <property type="entry name" value="Nucleotide-diphossugar_trans"/>
</dbReference>
<keyword evidence="3" id="KW-1185">Reference proteome</keyword>
<dbReference type="PANTHER" id="PTHR33604">
    <property type="entry name" value="OSJNBA0004B13.7 PROTEIN"/>
    <property type="match status" value="1"/>
</dbReference>
<feature type="domain" description="LYC1 C-terminal" evidence="1">
    <location>
        <begin position="207"/>
        <end position="387"/>
    </location>
</feature>
<proteinExistence type="predicted"/>
<reference evidence="2 3" key="1">
    <citation type="journal article" date="2020" name="ISME J.">
        <title>Uncovering the hidden diversity of litter-decomposition mechanisms in mushroom-forming fungi.</title>
        <authorList>
            <person name="Floudas D."/>
            <person name="Bentzer J."/>
            <person name="Ahren D."/>
            <person name="Johansson T."/>
            <person name="Persson P."/>
            <person name="Tunlid A."/>
        </authorList>
    </citation>
    <scope>NUCLEOTIDE SEQUENCE [LARGE SCALE GENOMIC DNA]</scope>
    <source>
        <strain evidence="2 3">CBS 661.87</strain>
    </source>
</reference>
<protein>
    <recommendedName>
        <fullName evidence="1">LYC1 C-terminal domain-containing protein</fullName>
    </recommendedName>
</protein>
<name>A0A8H5M7L9_9AGAR</name>
<organism evidence="2 3">
    <name type="scientific">Tricholomella constricta</name>
    <dbReference type="NCBI Taxonomy" id="117010"/>
    <lineage>
        <taxon>Eukaryota</taxon>
        <taxon>Fungi</taxon>
        <taxon>Dikarya</taxon>
        <taxon>Basidiomycota</taxon>
        <taxon>Agaricomycotina</taxon>
        <taxon>Agaricomycetes</taxon>
        <taxon>Agaricomycetidae</taxon>
        <taxon>Agaricales</taxon>
        <taxon>Tricholomatineae</taxon>
        <taxon>Lyophyllaceae</taxon>
        <taxon>Tricholomella</taxon>
    </lineage>
</organism>
<sequence length="1199" mass="133998">MAVELSSLSLFVATPEQITESRRRTFVQWGRGMTEEEYLARDAFTDKHENAQDGRLITWVLTPRDDPSSLAFVSSCETFRREGLLLQQPSSDNGKDRITPQKVTCYGIASVFTPASFRGNGYARHMMRLLHWVIADASRLPRAFPEEWGAPPVNVACAGDGLFSVLWSDVGTNFYSRCGPAADQEGWIVRDAVSTTWDVRHESPISDQDPASGWTWLDEPGVLDLWEKDANHIASILKLPDNFRVSFTFLPNRGVAAFQHRRNIHFLNQLVPRIEHWGIMAEPRSSGAMPAAFATWTFDARPPGPKTLLITRLDCRPDDFENLFAMVTTAAKRQGMEKIEIYNLPEQLQPAATKLGGTTGERDEHLSAFKWYGTEDPRQVAWLLNERTIVRLTLVFKAIVEVGRGWCNTGQFVLAMMDAFKLDVFPLSTTVSFFVGFLKTQAGVHVVEFQHAIIPSSLIDDPVLASQLKAPPAPAYSLTAILPVTRASIASLEESLTPLLEPSHLREIILLCTQDIISQARSILRQVVSSGPDCPDILLQTPTIGLDRHTSIIRAATQASTEWVLLMDHEGLARESNYSREILLKPPAVSVPFGPRGVRFSAHNLSGSTIIESNSEFQPALYLLPPFVLPASSAMFHHQQTADIWAALGKHIAESGSGVGGIVFGTGLLSHQFGLEVSVTSSNGAHSPINGLSNRSQEACPYHPVLPAASRASGVFVILLPKFEDFLELGPLACMLQEQGHDIQACVYENPGGGTIEREDQQFALEHCNLTYVSLCSRSILQSPRRLGWLREVASRADVLLALREEENVTNLLDDPGISAVLVRLSRADIPYSTWMGSLSLVEWQNWNTPRIDISIITKDRPRSLARLLTSLSKGIFFGDPVDLRLNLEQTSDLETMKMAENLSWSHGSIFLHHRIIQGGLLPAVVESWYPRSNDTYGLLLEDDIELSPLFYAWAKMSLLRYRYGHHTDRSLHMFGISLYQQKNVELPPEGRRLFNAHKLFNTSGIPNPNTPYLSPIPCSWGAIYFPEHWREFHAYLSIRLSEYSMKIDQPIVPNVRSNKWTKSWKKYFIELVYLRGYVMLYPNYPEFISLSTNHLEVGSHVKVRTKEKQKQFIVPLMQLPSSPSISLPPTIGLLDLPDGTLPQWNALPVLNLTGGLTTLETLVAVGHARRTELTGCTAAPAAFDIQELMCIRPKRRKP</sequence>
<dbReference type="PANTHER" id="PTHR33604:SF3">
    <property type="entry name" value="OSJNBA0004B13.7 PROTEIN"/>
    <property type="match status" value="1"/>
</dbReference>
<dbReference type="Pfam" id="PF22998">
    <property type="entry name" value="GNAT_LYC1-like"/>
    <property type="match status" value="1"/>
</dbReference>
<dbReference type="EMBL" id="JAACJP010000006">
    <property type="protein sequence ID" value="KAF5383843.1"/>
    <property type="molecule type" value="Genomic_DNA"/>
</dbReference>
<dbReference type="Proteomes" id="UP000565441">
    <property type="component" value="Unassembled WGS sequence"/>
</dbReference>
<evidence type="ECO:0000313" key="2">
    <source>
        <dbReference type="EMBL" id="KAF5383843.1"/>
    </source>
</evidence>
<gene>
    <name evidence="2" type="ORF">D9615_003652</name>
</gene>
<dbReference type="InterPro" id="IPR055100">
    <property type="entry name" value="GNAT_LYC1-like"/>
</dbReference>
<accession>A0A8H5M7L9</accession>
<evidence type="ECO:0000313" key="3">
    <source>
        <dbReference type="Proteomes" id="UP000565441"/>
    </source>
</evidence>
<dbReference type="Gene3D" id="3.90.550.10">
    <property type="entry name" value="Spore Coat Polysaccharide Biosynthesis Protein SpsA, Chain A"/>
    <property type="match status" value="1"/>
</dbReference>